<gene>
    <name evidence="3" type="ORF">QIS96_36135</name>
</gene>
<accession>A0ABT6SM16</accession>
<proteinExistence type="predicted"/>
<dbReference type="Gene3D" id="1.25.40.10">
    <property type="entry name" value="Tetratricopeptide repeat domain"/>
    <property type="match status" value="2"/>
</dbReference>
<feature type="compositionally biased region" description="Basic and acidic residues" evidence="1">
    <location>
        <begin position="939"/>
        <end position="962"/>
    </location>
</feature>
<dbReference type="EMBL" id="JASCIQ010000064">
    <property type="protein sequence ID" value="MDI3409236.1"/>
    <property type="molecule type" value="Genomic_DNA"/>
</dbReference>
<dbReference type="InterPro" id="IPR024983">
    <property type="entry name" value="CHAT_dom"/>
</dbReference>
<name>A0ABT6SM16_9ACTN</name>
<dbReference type="RefSeq" id="WP_282547104.1">
    <property type="nucleotide sequence ID" value="NZ_JASCIQ010000064.1"/>
</dbReference>
<keyword evidence="4" id="KW-1185">Reference proteome</keyword>
<evidence type="ECO:0000256" key="1">
    <source>
        <dbReference type="SAM" id="MobiDB-lite"/>
    </source>
</evidence>
<evidence type="ECO:0000313" key="4">
    <source>
        <dbReference type="Proteomes" id="UP001223978"/>
    </source>
</evidence>
<evidence type="ECO:0000313" key="3">
    <source>
        <dbReference type="EMBL" id="MDI3409236.1"/>
    </source>
</evidence>
<comment type="caution">
    <text evidence="3">The sequence shown here is derived from an EMBL/GenBank/DDBJ whole genome shotgun (WGS) entry which is preliminary data.</text>
</comment>
<feature type="domain" description="CHAT" evidence="2">
    <location>
        <begin position="1072"/>
        <end position="1347"/>
    </location>
</feature>
<reference evidence="3 4" key="1">
    <citation type="submission" date="2023-05" db="EMBL/GenBank/DDBJ databases">
        <title>Draft genome sequence of Streptomyces sp. B-S-A6 isolated from a cave soil in Thailand.</title>
        <authorList>
            <person name="Chamroensaksri N."/>
            <person name="Muangham S."/>
        </authorList>
    </citation>
    <scope>NUCLEOTIDE SEQUENCE [LARGE SCALE GENOMIC DNA]</scope>
    <source>
        <strain evidence="3 4">B-S-A6</strain>
    </source>
</reference>
<feature type="compositionally biased region" description="Low complexity" evidence="1">
    <location>
        <begin position="448"/>
        <end position="458"/>
    </location>
</feature>
<sequence length="1348" mass="142574">MRDDQGGEVGRDARHAYAKHQPPPSAASERDQLVRAVRERVLRSDAGGGRVHAEAVCGGAADEELRALLRVADARTDLEARHVAGWLCAARAAADAGGLGAVHGSMAGTLLFPVWVAEPSLVPEPLAAHYAGLDTAVRPDPANADGPAQWAAECAALALVAEGRHDSPPPGASEDTLGLHELAASFARMGFPPEAVRATAVGCGSLAVLATPEYEPTYPHRCAGLARALELAGCDRPFGGPAAERAANAASAANAEPGGTELVLLTRAALRRIPADSPERPAALHALSDRLRERYLRSYDPEDLAEAVGLARDVLAQLPVDSPLLPECLSSLGKGLLLWLQREGATVEACDELVDVCRRAVPRNPAGPAITGQDLGSALLVRAQYTGLPADLDEAVAVLREALGAAAEPFERAMLRRALGNALRSRHVMTGDPRDLEEALALTAEAGEAAEAAEAGEPGAPGGSGGAGGAGGAGAPQPSLLVRAMALYSRHIQDPQADGGVLEAALRLLCQARDGCPPGHPDRPVTLNDLGLVLRASYEHSGSLDRLNEAVRAHREAVTLTPDGHALLGLRLLNLGAALSLRNQLTEDGEDLREAQECRRRAAALPGLGARHRAALAASLGISLAAGYERTADPHTQLDEAVGHLRQAVALTPGDDPMLPQRRLNLALVLLTRIGLTLRVEEAREARDLADQVIATVPAHSPVLPRALTVAANARLLSPRALLSPSGPTEAIALFRRSVEVTPPGHPQRTLRMTNLGSALRHGNRMRGRRRRAQLAEAAEVFEAAAREEQCNPWLRLDAARSWGETRAELGDWERALDGYVTAVDLLPSVAPSHLVRDDQEFQLSRTVGLGAAAAACAVRCGRPGLAVGLLEQARGVILSHAFDADSDLTRLREQAPDLAERFTALRDALDRATLDVEQAPLDEGAGPLDQAPQPSQHAEADRDTGQAQDDRDTRHAQADRRQRLAAEWRDLTQRIRAEHPDLGLLRPVREWDERELREVARPGPVVLVNVDSYGSHALVVTERAVDAVPLPRIEPDAVAGRRRAFQDALLRIGAQDTSRDQSLRAQRTVHATLSWLWETVTGPVLDHLGAQAGERVWWSPGGGLGTLPLHAAAPAEGARGALDRVVSSYTPTLRALHHARLRCARTAGSGALVVAVTAAEGLAPLPAARREAAEVARLLPGAEVLTDGAATRAAVVGALPRYAYAHFACHALGDLGRPSGSRLVLDDHGERPLTVRDLARLRLPSVRLAYLSACDTLGTSPELADEAVHIVGALQIAGFPHVIGSLWHVDDTIGADVARSVYESLATGDGGLDVGRAAEALHTAVRALRDTYPRTPSLWACQVHAGP</sequence>
<organism evidence="3 4">
    <name type="scientific">Streptomyces cavernicola</name>
    <dbReference type="NCBI Taxonomy" id="3043613"/>
    <lineage>
        <taxon>Bacteria</taxon>
        <taxon>Bacillati</taxon>
        <taxon>Actinomycetota</taxon>
        <taxon>Actinomycetes</taxon>
        <taxon>Kitasatosporales</taxon>
        <taxon>Streptomycetaceae</taxon>
        <taxon>Streptomyces</taxon>
    </lineage>
</organism>
<dbReference type="SUPFAM" id="SSF48452">
    <property type="entry name" value="TPR-like"/>
    <property type="match status" value="1"/>
</dbReference>
<feature type="compositionally biased region" description="Basic and acidic residues" evidence="1">
    <location>
        <begin position="1"/>
        <end position="15"/>
    </location>
</feature>
<dbReference type="Pfam" id="PF12770">
    <property type="entry name" value="CHAT"/>
    <property type="match status" value="1"/>
</dbReference>
<feature type="region of interest" description="Disordered" evidence="1">
    <location>
        <begin position="448"/>
        <end position="474"/>
    </location>
</feature>
<dbReference type="Proteomes" id="UP001223978">
    <property type="component" value="Unassembled WGS sequence"/>
</dbReference>
<dbReference type="InterPro" id="IPR011990">
    <property type="entry name" value="TPR-like_helical_dom_sf"/>
</dbReference>
<feature type="compositionally biased region" description="Gly residues" evidence="1">
    <location>
        <begin position="459"/>
        <end position="474"/>
    </location>
</feature>
<feature type="region of interest" description="Disordered" evidence="1">
    <location>
        <begin position="922"/>
        <end position="962"/>
    </location>
</feature>
<feature type="region of interest" description="Disordered" evidence="1">
    <location>
        <begin position="1"/>
        <end position="32"/>
    </location>
</feature>
<protein>
    <submittedName>
        <fullName evidence="3">CHAT domain-containing protein</fullName>
    </submittedName>
</protein>
<evidence type="ECO:0000259" key="2">
    <source>
        <dbReference type="Pfam" id="PF12770"/>
    </source>
</evidence>